<dbReference type="EC" id="5.3.1.24" evidence="16"/>
<comment type="similarity">
    <text evidence="16">Belongs to the TrpF family.</text>
</comment>
<protein>
    <recommendedName>
        <fullName evidence="15 16">Multifunctional fusion protein</fullName>
    </recommendedName>
    <domain>
        <recommendedName>
            <fullName evidence="15">Indole-3-glycerol phosphate synthase</fullName>
            <shortName evidence="15">IGPS</shortName>
            <ecNumber evidence="15">4.1.1.48</ecNumber>
        </recommendedName>
    </domain>
    <domain>
        <recommendedName>
            <fullName evidence="16">N-(5'-phosphoribosyl)anthranilate isomerase</fullName>
            <shortName evidence="16">PRAI</shortName>
            <ecNumber evidence="16">5.3.1.24</ecNumber>
        </recommendedName>
    </domain>
</protein>
<evidence type="ECO:0000256" key="10">
    <source>
        <dbReference type="ARBA" id="ARBA00023141"/>
    </source>
</evidence>
<dbReference type="GO" id="GO:0004425">
    <property type="term" value="F:indole-3-glycerol-phosphate synthase activity"/>
    <property type="evidence" value="ECO:0007669"/>
    <property type="project" value="UniProtKB-EC"/>
</dbReference>
<keyword evidence="12 15" id="KW-0456">Lyase</keyword>
<comment type="catalytic activity">
    <reaction evidence="2 15">
        <text>1-(2-carboxyphenylamino)-1-deoxy-D-ribulose 5-phosphate + H(+) = (1S,2R)-1-C-(indol-3-yl)glycerol 3-phosphate + CO2 + H2O</text>
        <dbReference type="Rhea" id="RHEA:23476"/>
        <dbReference type="ChEBI" id="CHEBI:15377"/>
        <dbReference type="ChEBI" id="CHEBI:15378"/>
        <dbReference type="ChEBI" id="CHEBI:16526"/>
        <dbReference type="ChEBI" id="CHEBI:58613"/>
        <dbReference type="ChEBI" id="CHEBI:58866"/>
        <dbReference type="EC" id="4.1.1.48"/>
    </reaction>
</comment>
<evidence type="ECO:0000256" key="1">
    <source>
        <dbReference type="ARBA" id="ARBA00001164"/>
    </source>
</evidence>
<dbReference type="HAMAP" id="MF_00134_B">
    <property type="entry name" value="IGPS_B"/>
    <property type="match status" value="1"/>
</dbReference>
<keyword evidence="8 15" id="KW-0210">Decarboxylase</keyword>
<evidence type="ECO:0000256" key="13">
    <source>
        <dbReference type="ARBA" id="ARBA00023268"/>
    </source>
</evidence>
<evidence type="ECO:0000256" key="15">
    <source>
        <dbReference type="HAMAP-Rule" id="MF_00134"/>
    </source>
</evidence>
<comment type="similarity">
    <text evidence="6">In the C-terminal section; belongs to the TrpF family.</text>
</comment>
<dbReference type="PANTHER" id="PTHR22854">
    <property type="entry name" value="TRYPTOPHAN BIOSYNTHESIS PROTEIN"/>
    <property type="match status" value="1"/>
</dbReference>
<dbReference type="InterPro" id="IPR001468">
    <property type="entry name" value="Indole-3-GlycerolPSynthase_CS"/>
</dbReference>
<dbReference type="NCBIfam" id="NF001377">
    <property type="entry name" value="PRK00278.2-4"/>
    <property type="match status" value="1"/>
</dbReference>
<dbReference type="PROSITE" id="PS00614">
    <property type="entry name" value="IGPS"/>
    <property type="match status" value="1"/>
</dbReference>
<evidence type="ECO:0000256" key="8">
    <source>
        <dbReference type="ARBA" id="ARBA00022793"/>
    </source>
</evidence>
<evidence type="ECO:0000313" key="19">
    <source>
        <dbReference type="EMBL" id="MEO9178266.1"/>
    </source>
</evidence>
<comment type="pathway">
    <text evidence="3 16">Amino-acid biosynthesis; L-tryptophan biosynthesis; L-tryptophan from chorismate: step 3/5.</text>
</comment>
<evidence type="ECO:0000256" key="2">
    <source>
        <dbReference type="ARBA" id="ARBA00001633"/>
    </source>
</evidence>
<evidence type="ECO:0000256" key="9">
    <source>
        <dbReference type="ARBA" id="ARBA00022822"/>
    </source>
</evidence>
<evidence type="ECO:0000256" key="3">
    <source>
        <dbReference type="ARBA" id="ARBA00004664"/>
    </source>
</evidence>
<evidence type="ECO:0000256" key="5">
    <source>
        <dbReference type="ARBA" id="ARBA00007902"/>
    </source>
</evidence>
<dbReference type="NCBIfam" id="NF006945">
    <property type="entry name" value="PRK09427.1"/>
    <property type="match status" value="1"/>
</dbReference>
<dbReference type="CDD" id="cd00405">
    <property type="entry name" value="PRAI"/>
    <property type="match status" value="1"/>
</dbReference>
<dbReference type="Proteomes" id="UP000234197">
    <property type="component" value="Unassembled WGS sequence"/>
</dbReference>
<feature type="domain" description="N-(5'phosphoribosyl) anthranilate isomerase (PRAI)" evidence="18">
    <location>
        <begin position="266"/>
        <end position="475"/>
    </location>
</feature>
<dbReference type="HAMAP" id="MF_00135">
    <property type="entry name" value="PRAI"/>
    <property type="match status" value="1"/>
</dbReference>
<comment type="pathway">
    <text evidence="4 15">Amino-acid biosynthesis; L-tryptophan biosynthesis; L-tryptophan from chorismate: step 4/5.</text>
</comment>
<keyword evidence="13" id="KW-0511">Multifunctional enzyme</keyword>
<dbReference type="SUPFAM" id="SSF51366">
    <property type="entry name" value="Ribulose-phoshate binding barrel"/>
    <property type="match status" value="2"/>
</dbReference>
<organism evidence="19 20">
    <name type="scientific">Veillonella parvula</name>
    <name type="common">Staphylococcus parvulus</name>
    <dbReference type="NCBI Taxonomy" id="29466"/>
    <lineage>
        <taxon>Bacteria</taxon>
        <taxon>Bacillati</taxon>
        <taxon>Bacillota</taxon>
        <taxon>Negativicutes</taxon>
        <taxon>Veillonellales</taxon>
        <taxon>Veillonellaceae</taxon>
        <taxon>Veillonella</taxon>
    </lineage>
</organism>
<accession>A0ABV0IA87</accession>
<reference evidence="19" key="1">
    <citation type="submission" date="2017-12" db="EMBL/GenBank/DDBJ databases">
        <authorList>
            <person name="Thomas-White K."/>
            <person name="Wolfe A.J."/>
        </authorList>
    </citation>
    <scope>NUCLEOTIDE SEQUENCE</scope>
    <source>
        <strain evidence="19">UMB0138</strain>
    </source>
</reference>
<comment type="similarity">
    <text evidence="15">Belongs to the TrpC family.</text>
</comment>
<dbReference type="EMBL" id="PKMC02000006">
    <property type="protein sequence ID" value="MEO9178266.1"/>
    <property type="molecule type" value="Genomic_DNA"/>
</dbReference>
<evidence type="ECO:0000256" key="16">
    <source>
        <dbReference type="HAMAP-Rule" id="MF_00135"/>
    </source>
</evidence>
<evidence type="ECO:0000259" key="18">
    <source>
        <dbReference type="Pfam" id="PF00697"/>
    </source>
</evidence>
<name>A0ABV0IA87_VEIPA</name>
<dbReference type="GO" id="GO:0004640">
    <property type="term" value="F:phosphoribosylanthranilate isomerase activity"/>
    <property type="evidence" value="ECO:0007669"/>
    <property type="project" value="UniProtKB-EC"/>
</dbReference>
<comment type="similarity">
    <text evidence="5">In the N-terminal section; belongs to the TrpC family.</text>
</comment>
<dbReference type="PANTHER" id="PTHR22854:SF2">
    <property type="entry name" value="INDOLE-3-GLYCEROL-PHOSPHATE SYNTHASE"/>
    <property type="match status" value="1"/>
</dbReference>
<dbReference type="InterPro" id="IPR011060">
    <property type="entry name" value="RibuloseP-bd_barrel"/>
</dbReference>
<dbReference type="Pfam" id="PF00697">
    <property type="entry name" value="PRAI"/>
    <property type="match status" value="1"/>
</dbReference>
<evidence type="ECO:0000256" key="12">
    <source>
        <dbReference type="ARBA" id="ARBA00023239"/>
    </source>
</evidence>
<dbReference type="Pfam" id="PF00218">
    <property type="entry name" value="IGPS"/>
    <property type="match status" value="1"/>
</dbReference>
<dbReference type="RefSeq" id="WP_101928679.1">
    <property type="nucleotide sequence ID" value="NZ_PKHW01000003.1"/>
</dbReference>
<dbReference type="InterPro" id="IPR045186">
    <property type="entry name" value="Indole-3-glycerol_P_synth"/>
</dbReference>
<evidence type="ECO:0000313" key="20">
    <source>
        <dbReference type="Proteomes" id="UP000234197"/>
    </source>
</evidence>
<evidence type="ECO:0000256" key="11">
    <source>
        <dbReference type="ARBA" id="ARBA00023235"/>
    </source>
</evidence>
<keyword evidence="20" id="KW-1185">Reference proteome</keyword>
<evidence type="ECO:0000256" key="4">
    <source>
        <dbReference type="ARBA" id="ARBA00004696"/>
    </source>
</evidence>
<sequence length="484" mass="53860">MILDKIIEATKIRVAQEKQVESPEAVKAAALALPSDTGFPFEAALRQQDFNFICEVKKASPSKGIIAEDFPYLDIAKEYEVAGAAAISVLTEPDFFKGDKKYLQEIASTVKIPVLRKDFIIDEYQIYQAKVWGASAILLICACLDVPTLTKFRELADSLGLSSLVEAHDEHEVQMAIDCGARIIGVNNRNLKDFTVDVQNSVRLRNLVQDDVIFVSESGLETPEDIQVLRDNNIGVALMGETFMRSPNKVEKLAYLYGLTYYTPKVKMCGISKVETIPAVVEAKPDYMGLVFAPSKRQVTVDQAKTLVEELHKQYTKRYNNGAEQSNNDEIKTVGVFVNETLENLVTIAKEANLDVVQLHGDEDEAFTQSLKERTNVEVWKAVQIRSAADAETWIDSSADMLLFDAYHKDERGGTGEVFDWSCLDEFERPFMLAGGIDSTNVARAIRTVRPYGIDISSGIETDGVKDDEKIKAFTNIVRTIAMP</sequence>
<keyword evidence="11 16" id="KW-0413">Isomerase</keyword>
<dbReference type="InterPro" id="IPR001240">
    <property type="entry name" value="PRAI_dom"/>
</dbReference>
<dbReference type="CDD" id="cd00331">
    <property type="entry name" value="IGPS"/>
    <property type="match status" value="1"/>
</dbReference>
<proteinExistence type="inferred from homology"/>
<dbReference type="EC" id="4.1.1.48" evidence="15"/>
<evidence type="ECO:0000256" key="6">
    <source>
        <dbReference type="ARBA" id="ARBA00009847"/>
    </source>
</evidence>
<keyword evidence="10 15" id="KW-0057">Aromatic amino acid biosynthesis</keyword>
<keyword evidence="7 15" id="KW-0028">Amino-acid biosynthesis</keyword>
<feature type="domain" description="Indole-3-glycerol phosphate synthase" evidence="17">
    <location>
        <begin position="3"/>
        <end position="252"/>
    </location>
</feature>
<comment type="function">
    <text evidence="14">Bifunctional enzyme that catalyzes two sequential steps of tryptophan biosynthetic pathway. The first reaction is catalyzed by the isomerase, coded by the TrpF domain; the second reaction is catalyzed by the synthase, coded by the TrpC domain.</text>
</comment>
<keyword evidence="9 15" id="KW-0822">Tryptophan biosynthesis</keyword>
<dbReference type="InterPro" id="IPR013798">
    <property type="entry name" value="Indole-3-glycerol_P_synth_dom"/>
</dbReference>
<comment type="catalytic activity">
    <reaction evidence="1 16">
        <text>N-(5-phospho-beta-D-ribosyl)anthranilate = 1-(2-carboxyphenylamino)-1-deoxy-D-ribulose 5-phosphate</text>
        <dbReference type="Rhea" id="RHEA:21540"/>
        <dbReference type="ChEBI" id="CHEBI:18277"/>
        <dbReference type="ChEBI" id="CHEBI:58613"/>
        <dbReference type="EC" id="5.3.1.24"/>
    </reaction>
</comment>
<dbReference type="Gene3D" id="3.20.20.70">
    <property type="entry name" value="Aldolase class I"/>
    <property type="match status" value="2"/>
</dbReference>
<evidence type="ECO:0000259" key="17">
    <source>
        <dbReference type="Pfam" id="PF00218"/>
    </source>
</evidence>
<reference evidence="19" key="2">
    <citation type="submission" date="2024-04" db="EMBL/GenBank/DDBJ databases">
        <title>Na.</title>
        <authorList>
            <person name="Choi B."/>
        </authorList>
    </citation>
    <scope>NUCLEOTIDE SEQUENCE</scope>
    <source>
        <strain evidence="19">UMB0138</strain>
    </source>
</reference>
<evidence type="ECO:0000256" key="7">
    <source>
        <dbReference type="ARBA" id="ARBA00022605"/>
    </source>
</evidence>
<evidence type="ECO:0000256" key="14">
    <source>
        <dbReference type="ARBA" id="ARBA00025592"/>
    </source>
</evidence>
<gene>
    <name evidence="19" type="primary">trpCF</name>
    <name evidence="15" type="synonym">trpC</name>
    <name evidence="16" type="synonym">trpF</name>
    <name evidence="19" type="ORF">CYJ21_004830</name>
</gene>
<dbReference type="InterPro" id="IPR013785">
    <property type="entry name" value="Aldolase_TIM"/>
</dbReference>
<comment type="caution">
    <text evidence="19">The sequence shown here is derived from an EMBL/GenBank/DDBJ whole genome shotgun (WGS) entry which is preliminary data.</text>
</comment>